<evidence type="ECO:0000256" key="5">
    <source>
        <dbReference type="SAM" id="Phobius"/>
    </source>
</evidence>
<dbReference type="AlphaFoldDB" id="A0AAD9X9Z4"/>
<keyword evidence="8" id="KW-1185">Reference proteome</keyword>
<feature type="transmembrane region" description="Helical" evidence="5">
    <location>
        <begin position="72"/>
        <end position="91"/>
    </location>
</feature>
<dbReference type="SUPFAM" id="SSF54001">
    <property type="entry name" value="Cysteine proteinases"/>
    <property type="match status" value="1"/>
</dbReference>
<keyword evidence="3" id="KW-0378">Hydrolase</keyword>
<keyword evidence="5" id="KW-1133">Transmembrane helix</keyword>
<keyword evidence="5" id="KW-0812">Transmembrane</keyword>
<evidence type="ECO:0000256" key="1">
    <source>
        <dbReference type="ARBA" id="ARBA00005234"/>
    </source>
</evidence>
<dbReference type="GO" id="GO:0006508">
    <property type="term" value="P:proteolysis"/>
    <property type="evidence" value="ECO:0007669"/>
    <property type="project" value="UniProtKB-KW"/>
</dbReference>
<proteinExistence type="inferred from homology"/>
<reference evidence="7" key="1">
    <citation type="journal article" date="2023" name="Plant J.">
        <title>Genome sequences and population genomics provide insights into the demographic history, inbreeding, and mutation load of two 'living fossil' tree species of Dipteronia.</title>
        <authorList>
            <person name="Feng Y."/>
            <person name="Comes H.P."/>
            <person name="Chen J."/>
            <person name="Zhu S."/>
            <person name="Lu R."/>
            <person name="Zhang X."/>
            <person name="Li P."/>
            <person name="Qiu J."/>
            <person name="Olsen K.M."/>
            <person name="Qiu Y."/>
        </authorList>
    </citation>
    <scope>NUCLEOTIDE SEQUENCE</scope>
    <source>
        <strain evidence="7">KIB01</strain>
    </source>
</reference>
<comment type="similarity">
    <text evidence="1">Belongs to the peptidase C48 family.</text>
</comment>
<feature type="domain" description="Ubiquitin-like protease family profile" evidence="6">
    <location>
        <begin position="340"/>
        <end position="402"/>
    </location>
</feature>
<name>A0AAD9X9Z4_9ROSI</name>
<dbReference type="InterPro" id="IPR003653">
    <property type="entry name" value="Peptidase_C48_C"/>
</dbReference>
<evidence type="ECO:0000313" key="7">
    <source>
        <dbReference type="EMBL" id="KAK2655475.1"/>
    </source>
</evidence>
<dbReference type="EMBL" id="JANJYI010000003">
    <property type="protein sequence ID" value="KAK2655475.1"/>
    <property type="molecule type" value="Genomic_DNA"/>
</dbReference>
<dbReference type="GO" id="GO:0008234">
    <property type="term" value="F:cysteine-type peptidase activity"/>
    <property type="evidence" value="ECO:0007669"/>
    <property type="project" value="InterPro"/>
</dbReference>
<sequence length="411" mass="47229">MYDYRVEVDAKQICFGRKIQGGQFDIYLELKEPLTLRLSQLRGEAKKKGKGKGKEKEKEKGREEKKEKKSKYYTYIFSGFPLILQMALFPWEVETFEQGTNYFKSLNLKYVCEPLTKKKREKLALGLHTSEEEQDLGYGDVVDDYQIENDSDGIDDEVVGDKGIGEEAIGEQDDKGVAKEDDDEKDDKGVGDDGAVGYKDVGEDDFVGKEDVDEDELVGEDEIVGDEEDEAGVKGVKDVRSTAIDGDRMDEENCSRPWRFLPRPWRFHAWNHYMPHSCNHDYTVHIVACNHVYIMWRRRSSPERSRLSPRLKDIRGLLYLLPSMLKHVGYYQEMKMEPHATPFKAESMHSDIFPQQDDRSSCGVFLMKYAELIMAGVPTPWKSIFGQKNIKNIRKPIAIDIFSNGQLCNSL</sequence>
<dbReference type="Proteomes" id="UP001280121">
    <property type="component" value="Unassembled WGS sequence"/>
</dbReference>
<evidence type="ECO:0000256" key="2">
    <source>
        <dbReference type="ARBA" id="ARBA00022670"/>
    </source>
</evidence>
<dbReference type="InterPro" id="IPR038765">
    <property type="entry name" value="Papain-like_cys_pep_sf"/>
</dbReference>
<evidence type="ECO:0000313" key="8">
    <source>
        <dbReference type="Proteomes" id="UP001280121"/>
    </source>
</evidence>
<keyword evidence="5" id="KW-0472">Membrane</keyword>
<evidence type="ECO:0000256" key="3">
    <source>
        <dbReference type="ARBA" id="ARBA00022801"/>
    </source>
</evidence>
<evidence type="ECO:0000259" key="6">
    <source>
        <dbReference type="Pfam" id="PF02902"/>
    </source>
</evidence>
<feature type="region of interest" description="Disordered" evidence="4">
    <location>
        <begin position="164"/>
        <end position="202"/>
    </location>
</feature>
<feature type="compositionally biased region" description="Basic and acidic residues" evidence="4">
    <location>
        <begin position="52"/>
        <end position="64"/>
    </location>
</feature>
<keyword evidence="2" id="KW-0645">Protease</keyword>
<feature type="region of interest" description="Disordered" evidence="4">
    <location>
        <begin position="45"/>
        <end position="64"/>
    </location>
</feature>
<evidence type="ECO:0000256" key="4">
    <source>
        <dbReference type="SAM" id="MobiDB-lite"/>
    </source>
</evidence>
<dbReference type="Pfam" id="PF02902">
    <property type="entry name" value="Peptidase_C48"/>
    <property type="match status" value="1"/>
</dbReference>
<comment type="caution">
    <text evidence="7">The sequence shown here is derived from an EMBL/GenBank/DDBJ whole genome shotgun (WGS) entry which is preliminary data.</text>
</comment>
<protein>
    <recommendedName>
        <fullName evidence="6">Ubiquitin-like protease family profile domain-containing protein</fullName>
    </recommendedName>
</protein>
<dbReference type="Gene3D" id="3.40.395.10">
    <property type="entry name" value="Adenoviral Proteinase, Chain A"/>
    <property type="match status" value="1"/>
</dbReference>
<accession>A0AAD9X9Z4</accession>
<gene>
    <name evidence="7" type="ORF">Ddye_008527</name>
</gene>
<organism evidence="7 8">
    <name type="scientific">Dipteronia dyeriana</name>
    <dbReference type="NCBI Taxonomy" id="168575"/>
    <lineage>
        <taxon>Eukaryota</taxon>
        <taxon>Viridiplantae</taxon>
        <taxon>Streptophyta</taxon>
        <taxon>Embryophyta</taxon>
        <taxon>Tracheophyta</taxon>
        <taxon>Spermatophyta</taxon>
        <taxon>Magnoliopsida</taxon>
        <taxon>eudicotyledons</taxon>
        <taxon>Gunneridae</taxon>
        <taxon>Pentapetalae</taxon>
        <taxon>rosids</taxon>
        <taxon>malvids</taxon>
        <taxon>Sapindales</taxon>
        <taxon>Sapindaceae</taxon>
        <taxon>Hippocastanoideae</taxon>
        <taxon>Acereae</taxon>
        <taxon>Dipteronia</taxon>
    </lineage>
</organism>